<accession>A0A381RAN0</accession>
<dbReference type="Gene3D" id="3.40.50.9100">
    <property type="entry name" value="Dehydroquinase, class II"/>
    <property type="match status" value="1"/>
</dbReference>
<dbReference type="SUPFAM" id="SSF52304">
    <property type="entry name" value="Type II 3-dehydroquinate dehydratase"/>
    <property type="match status" value="1"/>
</dbReference>
<dbReference type="Pfam" id="PF01220">
    <property type="entry name" value="DHquinase_II"/>
    <property type="match status" value="1"/>
</dbReference>
<sequence length="142" mass="16098">MNILILQGPNLNLLGLKSAPTGDRLTLDKLNKALRKHVHRQETTLKFLQTHKQDKALNFLQRNRNWADGLLFIPTSWARYDWTMTETLELIALSTAVVYFEEPYDYGTSASESIISGKNIKSFSGPPVESCIEGLDYLLSLK</sequence>
<dbReference type="EC" id="4.2.1.10" evidence="1"/>
<dbReference type="InterPro" id="IPR036441">
    <property type="entry name" value="DHquinase_II_sf"/>
</dbReference>
<dbReference type="AlphaFoldDB" id="A0A381RAN0"/>
<dbReference type="EMBL" id="UINC01001682">
    <property type="protein sequence ID" value="SUZ86463.1"/>
    <property type="molecule type" value="Genomic_DNA"/>
</dbReference>
<dbReference type="GO" id="GO:0003855">
    <property type="term" value="F:3-dehydroquinate dehydratase activity"/>
    <property type="evidence" value="ECO:0007669"/>
    <property type="project" value="UniProtKB-EC"/>
</dbReference>
<evidence type="ECO:0000256" key="2">
    <source>
        <dbReference type="ARBA" id="ARBA00023239"/>
    </source>
</evidence>
<keyword evidence="2" id="KW-0456">Lyase</keyword>
<dbReference type="PIRSF" id="PIRSF001399">
    <property type="entry name" value="DHquinase_II"/>
    <property type="match status" value="1"/>
</dbReference>
<evidence type="ECO:0000256" key="1">
    <source>
        <dbReference type="ARBA" id="ARBA00012060"/>
    </source>
</evidence>
<organism evidence="3">
    <name type="scientific">marine metagenome</name>
    <dbReference type="NCBI Taxonomy" id="408172"/>
    <lineage>
        <taxon>unclassified sequences</taxon>
        <taxon>metagenomes</taxon>
        <taxon>ecological metagenomes</taxon>
    </lineage>
</organism>
<protein>
    <recommendedName>
        <fullName evidence="1">3-dehydroquinate dehydratase</fullName>
        <ecNumber evidence="1">4.2.1.10</ecNumber>
    </recommendedName>
</protein>
<gene>
    <name evidence="3" type="ORF">METZ01_LOCUS39317</name>
</gene>
<reference evidence="3" key="1">
    <citation type="submission" date="2018-05" db="EMBL/GenBank/DDBJ databases">
        <authorList>
            <person name="Lanie J.A."/>
            <person name="Ng W.-L."/>
            <person name="Kazmierczak K.M."/>
            <person name="Andrzejewski T.M."/>
            <person name="Davidsen T.M."/>
            <person name="Wayne K.J."/>
            <person name="Tettelin H."/>
            <person name="Glass J.I."/>
            <person name="Rusch D."/>
            <person name="Podicherti R."/>
            <person name="Tsui H.-C.T."/>
            <person name="Winkler M.E."/>
        </authorList>
    </citation>
    <scope>NUCLEOTIDE SEQUENCE</scope>
</reference>
<dbReference type="InterPro" id="IPR001874">
    <property type="entry name" value="DHquinase_II"/>
</dbReference>
<proteinExistence type="predicted"/>
<evidence type="ECO:0000313" key="3">
    <source>
        <dbReference type="EMBL" id="SUZ86463.1"/>
    </source>
</evidence>
<name>A0A381RAN0_9ZZZZ</name>